<feature type="region of interest" description="Disordered" evidence="1">
    <location>
        <begin position="241"/>
        <end position="260"/>
    </location>
</feature>
<dbReference type="PROSITE" id="PS50090">
    <property type="entry name" value="MYB_LIKE"/>
    <property type="match status" value="1"/>
</dbReference>
<feature type="region of interest" description="Disordered" evidence="1">
    <location>
        <begin position="621"/>
        <end position="671"/>
    </location>
</feature>
<organism evidence="3 4">
    <name type="scientific">Stephanodiscus triporus</name>
    <dbReference type="NCBI Taxonomy" id="2934178"/>
    <lineage>
        <taxon>Eukaryota</taxon>
        <taxon>Sar</taxon>
        <taxon>Stramenopiles</taxon>
        <taxon>Ochrophyta</taxon>
        <taxon>Bacillariophyta</taxon>
        <taxon>Coscinodiscophyceae</taxon>
        <taxon>Thalassiosirophycidae</taxon>
        <taxon>Stephanodiscales</taxon>
        <taxon>Stephanodiscaceae</taxon>
        <taxon>Stephanodiscus</taxon>
    </lineage>
</organism>
<dbReference type="CDD" id="cd00167">
    <property type="entry name" value="SANT"/>
    <property type="match status" value="1"/>
</dbReference>
<dbReference type="AlphaFoldDB" id="A0ABD3NYC4"/>
<dbReference type="Proteomes" id="UP001530315">
    <property type="component" value="Unassembled WGS sequence"/>
</dbReference>
<dbReference type="InterPro" id="IPR009057">
    <property type="entry name" value="Homeodomain-like_sf"/>
</dbReference>
<keyword evidence="4" id="KW-1185">Reference proteome</keyword>
<feature type="compositionally biased region" description="Basic and acidic residues" evidence="1">
    <location>
        <begin position="527"/>
        <end position="543"/>
    </location>
</feature>
<sequence>MDAGGYAGKENRKPKPLVAKRGGGSLTMDSLVASLADVSMTRGDGSDDAAAAAAAAKKLSIGSGVVVNVHRRRSGNNGPRAMMDSSLLSTDETTYSIADIDNSLVGRGSKANPGRIRGRGKRNHTVSSLVQTKETEQKCGRNSGVSSLMTLTSSIQKTQKSSRSKRDKWKSSRSSGQTSILNDERGNVTSLTDYVGSLTMGDTADCSTPLTIRHRAMPGGIASPPGFLHRLSTLSNGNNIFDRSPMPDSNPNLKKRVDGKKTPDQKLIALATVKSPPTSPFSLVTKMSTSPYVFDDKSAHTQVDEARDYTGHAAPSPRVLVSSSSYISSPNNECNSLSRARSMLLYSNDDTQEADVLGLMSAAAMEVATPRLRKQDFEVGTSPSAPPRAPVRGTAVFDVEVAVPVVRNENDAITAQRRNGHAKKAAYKDTSTRTVANKKVAVRPRVTVKEVIDDDKVTGVRKSSRQSKPTDRFTVTSFVNEDNNNTDGKARFDSSVDADVSVDESVDEAAIHPPPVEKVSGAMERAGTTKEVKGGDLASKRISESPASNDNTVQARSSTADGSATGHEWSCDELRILRHCQKGIDPTSNLYWQEVANRVGTKTSYECQMKWQSLVPTPQVRKASKKKNAIPKGGEVNASVSDDDEDEDDLFNSSPYREANLEDGEEPNARMFTSVGTSTSLTPYIKQSTKSNDPSALKFRRKGYNSYIDNLRKDIRRAEKKKKASLPKHISSDRSHISVGIEIGGSQMSGKLLPDGTVKINMLDESSDDDIWAEVDDDEE</sequence>
<comment type="caution">
    <text evidence="3">The sequence shown here is derived from an EMBL/GenBank/DDBJ whole genome shotgun (WGS) entry which is preliminary data.</text>
</comment>
<evidence type="ECO:0000259" key="2">
    <source>
        <dbReference type="PROSITE" id="PS50090"/>
    </source>
</evidence>
<feature type="compositionally biased region" description="Polar residues" evidence="1">
    <location>
        <begin position="143"/>
        <end position="159"/>
    </location>
</feature>
<gene>
    <name evidence="3" type="ORF">ACHAW5_000157</name>
</gene>
<evidence type="ECO:0000313" key="4">
    <source>
        <dbReference type="Proteomes" id="UP001530315"/>
    </source>
</evidence>
<proteinExistence type="predicted"/>
<dbReference type="SUPFAM" id="SSF46689">
    <property type="entry name" value="Homeodomain-like"/>
    <property type="match status" value="1"/>
</dbReference>
<feature type="region of interest" description="Disordered" evidence="1">
    <location>
        <begin position="459"/>
        <end position="494"/>
    </location>
</feature>
<feature type="region of interest" description="Disordered" evidence="1">
    <location>
        <begin position="1"/>
        <end position="24"/>
    </location>
</feature>
<feature type="region of interest" description="Disordered" evidence="1">
    <location>
        <begin position="135"/>
        <end position="184"/>
    </location>
</feature>
<dbReference type="InterPro" id="IPR001005">
    <property type="entry name" value="SANT/Myb"/>
</dbReference>
<feature type="compositionally biased region" description="Polar residues" evidence="1">
    <location>
        <begin position="473"/>
        <end position="487"/>
    </location>
</feature>
<feature type="compositionally biased region" description="Acidic residues" evidence="1">
    <location>
        <begin position="641"/>
        <end position="650"/>
    </location>
</feature>
<evidence type="ECO:0000256" key="1">
    <source>
        <dbReference type="SAM" id="MobiDB-lite"/>
    </source>
</evidence>
<dbReference type="Gene3D" id="1.10.10.60">
    <property type="entry name" value="Homeodomain-like"/>
    <property type="match status" value="1"/>
</dbReference>
<feature type="region of interest" description="Disordered" evidence="1">
    <location>
        <begin position="106"/>
        <end position="125"/>
    </location>
</feature>
<feature type="domain" description="Myb-like" evidence="2">
    <location>
        <begin position="569"/>
        <end position="615"/>
    </location>
</feature>
<feature type="compositionally biased region" description="Polar residues" evidence="1">
    <location>
        <begin position="545"/>
        <end position="562"/>
    </location>
</feature>
<feature type="compositionally biased region" description="Polar residues" evidence="1">
    <location>
        <begin position="241"/>
        <end position="252"/>
    </location>
</feature>
<reference evidence="3 4" key="1">
    <citation type="submission" date="2024-10" db="EMBL/GenBank/DDBJ databases">
        <title>Updated reference genomes for cyclostephanoid diatoms.</title>
        <authorList>
            <person name="Roberts W.R."/>
            <person name="Alverson A.J."/>
        </authorList>
    </citation>
    <scope>NUCLEOTIDE SEQUENCE [LARGE SCALE GENOMIC DNA]</scope>
    <source>
        <strain evidence="3 4">AJA276-08</strain>
    </source>
</reference>
<protein>
    <recommendedName>
        <fullName evidence="2">Myb-like domain-containing protein</fullName>
    </recommendedName>
</protein>
<evidence type="ECO:0000313" key="3">
    <source>
        <dbReference type="EMBL" id="KAL3780619.1"/>
    </source>
</evidence>
<feature type="region of interest" description="Disordered" evidence="1">
    <location>
        <begin position="526"/>
        <end position="566"/>
    </location>
</feature>
<name>A0ABD3NYC4_9STRA</name>
<accession>A0ABD3NYC4</accession>
<dbReference type="EMBL" id="JALLAZ020001106">
    <property type="protein sequence ID" value="KAL3780619.1"/>
    <property type="molecule type" value="Genomic_DNA"/>
</dbReference>